<protein>
    <recommendedName>
        <fullName evidence="10">Gustatory receptor</fullName>
    </recommendedName>
</protein>
<proteinExistence type="predicted"/>
<dbReference type="PANTHER" id="PTHR21143">
    <property type="entry name" value="INVERTEBRATE GUSTATORY RECEPTOR"/>
    <property type="match status" value="1"/>
</dbReference>
<evidence type="ECO:0008006" key="10">
    <source>
        <dbReference type="Google" id="ProtNLM"/>
    </source>
</evidence>
<dbReference type="EMBL" id="CAJPEX010004417">
    <property type="protein sequence ID" value="CAG0923008.1"/>
    <property type="molecule type" value="Genomic_DNA"/>
</dbReference>
<gene>
    <name evidence="8" type="ORF">NMOB1V02_LOCUS10474</name>
</gene>
<sequence length="638" mass="73262">METYFNDEKLDSAKESSLLKAYFCVLEYCDRISDTFGIFIACLHATLFVTFVCCLYIVVTTLPTIQETISTNEAIVYGGLFVVYLVPFIIFNHSAQKVMDLDDGIKSIILRGKKNSIGFQVKESKLDRILLQQPIRLSAYGFFNLGLFPFTEIFSKSPKFKWISVGTFLALLNVVAAFAFLATPWIFLRNFENYATVYTEQARQGSVVLQIGVVAFGFSFCIAVQLAQGKKFAKFLEDKEDFLNIVPTENNNFVQWKALLVIVLSSGLYEFSTYFGQTYQFNYKLWGSNMFYHIIILTVYIWSVTEECKNCFQSFHEQLQAYFSAGKLDSHTESELADTYFAMCEFCERITEVFGRFLAALHANFFVMFVVCLYISITTLPTAHDLISAKQTILYGGLFIVYVSPFVLFNNSAQKIMDLKLWNFAIFYHMVFLKVYIWSVTEECKNCFEGIRQQLQVYYTAGKLDLQTESELARAYFAMSDFCERITDVFGQCVAALHANMFAMFVVCLYVFINTLPKAHEISSAKQLIPYGGLFIVFVGPFVLFNNTVQKIMDMDDDIKTKVVRGKQEWPHFRTTDSRLDRILWQEPLRLTANGYFNLGRKLMTQMLGLILTYLIILLQFNGEQNTANCIPKDKQPS</sequence>
<feature type="transmembrane region" description="Helical" evidence="7">
    <location>
        <begin position="207"/>
        <end position="227"/>
    </location>
</feature>
<feature type="transmembrane region" description="Helical" evidence="7">
    <location>
        <begin position="392"/>
        <end position="409"/>
    </location>
</feature>
<evidence type="ECO:0000256" key="1">
    <source>
        <dbReference type="ARBA" id="ARBA00004651"/>
    </source>
</evidence>
<evidence type="ECO:0000256" key="5">
    <source>
        <dbReference type="ARBA" id="ARBA00023136"/>
    </source>
</evidence>
<accession>A0A7R9BZK9</accession>
<dbReference type="AlphaFoldDB" id="A0A7R9BZK9"/>
<feature type="transmembrane region" description="Helical" evidence="7">
    <location>
        <begin position="357"/>
        <end position="380"/>
    </location>
</feature>
<feature type="transmembrane region" description="Helical" evidence="7">
    <location>
        <begin position="36"/>
        <end position="62"/>
    </location>
</feature>
<dbReference type="InterPro" id="IPR013604">
    <property type="entry name" value="7TM_chemorcpt"/>
</dbReference>
<dbReference type="GO" id="GO:0043025">
    <property type="term" value="C:neuronal cell body"/>
    <property type="evidence" value="ECO:0007669"/>
    <property type="project" value="TreeGrafter"/>
</dbReference>
<dbReference type="OrthoDB" id="6366728at2759"/>
<feature type="transmembrane region" description="Helical" evidence="7">
    <location>
        <begin position="489"/>
        <end position="516"/>
    </location>
</feature>
<dbReference type="Proteomes" id="UP000678499">
    <property type="component" value="Unassembled WGS sequence"/>
</dbReference>
<keyword evidence="5 7" id="KW-0472">Membrane</keyword>
<evidence type="ECO:0000256" key="7">
    <source>
        <dbReference type="SAM" id="Phobius"/>
    </source>
</evidence>
<dbReference type="GO" id="GO:0050909">
    <property type="term" value="P:sensory perception of taste"/>
    <property type="evidence" value="ECO:0007669"/>
    <property type="project" value="InterPro"/>
</dbReference>
<keyword evidence="2" id="KW-1003">Cell membrane</keyword>
<name>A0A7R9BZK9_9CRUS</name>
<evidence type="ECO:0000313" key="9">
    <source>
        <dbReference type="Proteomes" id="UP000678499"/>
    </source>
</evidence>
<dbReference type="PANTHER" id="PTHR21143:SF133">
    <property type="entry name" value="GUSTATORY AND PHEROMONE RECEPTOR 32A-RELATED"/>
    <property type="match status" value="1"/>
</dbReference>
<keyword evidence="6" id="KW-0675">Receptor</keyword>
<feature type="transmembrane region" description="Helical" evidence="7">
    <location>
        <begin position="603"/>
        <end position="621"/>
    </location>
</feature>
<keyword evidence="9" id="KW-1185">Reference proteome</keyword>
<evidence type="ECO:0000313" key="8">
    <source>
        <dbReference type="EMBL" id="CAD7282856.1"/>
    </source>
</evidence>
<feature type="transmembrane region" description="Helical" evidence="7">
    <location>
        <begin position="162"/>
        <end position="187"/>
    </location>
</feature>
<dbReference type="GO" id="GO:0007635">
    <property type="term" value="P:chemosensory behavior"/>
    <property type="evidence" value="ECO:0007669"/>
    <property type="project" value="TreeGrafter"/>
</dbReference>
<dbReference type="Pfam" id="PF08395">
    <property type="entry name" value="7tm_7"/>
    <property type="match status" value="1"/>
</dbReference>
<evidence type="ECO:0000256" key="2">
    <source>
        <dbReference type="ARBA" id="ARBA00022475"/>
    </source>
</evidence>
<comment type="subcellular location">
    <subcellularLocation>
        <location evidence="1">Cell membrane</location>
        <topology evidence="1">Multi-pass membrane protein</topology>
    </subcellularLocation>
</comment>
<feature type="transmembrane region" description="Helical" evidence="7">
    <location>
        <begin position="421"/>
        <end position="439"/>
    </location>
</feature>
<evidence type="ECO:0000256" key="6">
    <source>
        <dbReference type="ARBA" id="ARBA00023170"/>
    </source>
</evidence>
<dbReference type="GO" id="GO:0005886">
    <property type="term" value="C:plasma membrane"/>
    <property type="evidence" value="ECO:0007669"/>
    <property type="project" value="UniProtKB-SubCell"/>
</dbReference>
<dbReference type="GO" id="GO:0008049">
    <property type="term" value="P:male courtship behavior"/>
    <property type="evidence" value="ECO:0007669"/>
    <property type="project" value="TreeGrafter"/>
</dbReference>
<evidence type="ECO:0000256" key="3">
    <source>
        <dbReference type="ARBA" id="ARBA00022692"/>
    </source>
</evidence>
<keyword evidence="3 7" id="KW-0812">Transmembrane</keyword>
<feature type="transmembrane region" description="Helical" evidence="7">
    <location>
        <begin position="74"/>
        <end position="91"/>
    </location>
</feature>
<keyword evidence="4 7" id="KW-1133">Transmembrane helix</keyword>
<dbReference type="GO" id="GO:0030425">
    <property type="term" value="C:dendrite"/>
    <property type="evidence" value="ECO:0007669"/>
    <property type="project" value="TreeGrafter"/>
</dbReference>
<dbReference type="GO" id="GO:0030424">
    <property type="term" value="C:axon"/>
    <property type="evidence" value="ECO:0007669"/>
    <property type="project" value="TreeGrafter"/>
</dbReference>
<evidence type="ECO:0000256" key="4">
    <source>
        <dbReference type="ARBA" id="ARBA00022989"/>
    </source>
</evidence>
<reference evidence="8" key="1">
    <citation type="submission" date="2020-11" db="EMBL/GenBank/DDBJ databases">
        <authorList>
            <person name="Tran Van P."/>
        </authorList>
    </citation>
    <scope>NUCLEOTIDE SEQUENCE</scope>
</reference>
<feature type="transmembrane region" description="Helical" evidence="7">
    <location>
        <begin position="528"/>
        <end position="545"/>
    </location>
</feature>
<dbReference type="EMBL" id="OA886454">
    <property type="protein sequence ID" value="CAD7282856.1"/>
    <property type="molecule type" value="Genomic_DNA"/>
</dbReference>
<organism evidence="8">
    <name type="scientific">Notodromas monacha</name>
    <dbReference type="NCBI Taxonomy" id="399045"/>
    <lineage>
        <taxon>Eukaryota</taxon>
        <taxon>Metazoa</taxon>
        <taxon>Ecdysozoa</taxon>
        <taxon>Arthropoda</taxon>
        <taxon>Crustacea</taxon>
        <taxon>Oligostraca</taxon>
        <taxon>Ostracoda</taxon>
        <taxon>Podocopa</taxon>
        <taxon>Podocopida</taxon>
        <taxon>Cypridocopina</taxon>
        <taxon>Cypridoidea</taxon>
        <taxon>Cyprididae</taxon>
        <taxon>Notodromas</taxon>
    </lineage>
</organism>